<keyword evidence="12" id="KW-1185">Reference proteome</keyword>
<dbReference type="SUPFAM" id="SSF57845">
    <property type="entry name" value="B-box zinc-binding domain"/>
    <property type="match status" value="1"/>
</dbReference>
<dbReference type="SMART" id="SM00184">
    <property type="entry name" value="RING"/>
    <property type="match status" value="1"/>
</dbReference>
<evidence type="ECO:0000313" key="12">
    <source>
        <dbReference type="Proteomes" id="UP000265080"/>
    </source>
</evidence>
<feature type="domain" description="RING-type" evidence="8">
    <location>
        <begin position="15"/>
        <end position="55"/>
    </location>
</feature>
<dbReference type="Gene3D" id="2.60.120.920">
    <property type="match status" value="1"/>
</dbReference>
<keyword evidence="7" id="KW-0175">Coiled coil</keyword>
<dbReference type="InterPro" id="IPR001870">
    <property type="entry name" value="B30.2/SPRY"/>
</dbReference>
<dbReference type="PROSITE" id="PS50089">
    <property type="entry name" value="ZF_RING_2"/>
    <property type="match status" value="1"/>
</dbReference>
<dbReference type="Gene3D" id="4.10.830.40">
    <property type="match status" value="1"/>
</dbReference>
<dbReference type="GO" id="GO:0005737">
    <property type="term" value="C:cytoplasm"/>
    <property type="evidence" value="ECO:0007669"/>
    <property type="project" value="UniProtKB-ARBA"/>
</dbReference>
<evidence type="ECO:0000259" key="9">
    <source>
        <dbReference type="PROSITE" id="PS50119"/>
    </source>
</evidence>
<dbReference type="Proteomes" id="UP000265080">
    <property type="component" value="Chromosome 21"/>
</dbReference>
<keyword evidence="3 6" id="KW-0863">Zinc-finger</keyword>
<dbReference type="Pfam" id="PF00643">
    <property type="entry name" value="zf-B_box"/>
    <property type="match status" value="1"/>
</dbReference>
<dbReference type="InterPro" id="IPR027370">
    <property type="entry name" value="Znf-RING_euk"/>
</dbReference>
<dbReference type="InterPro" id="IPR003877">
    <property type="entry name" value="SPRY_dom"/>
</dbReference>
<dbReference type="STRING" id="161767.ENSAPEP00000032319"/>
<evidence type="ECO:0000259" key="10">
    <source>
        <dbReference type="PROSITE" id="PS50188"/>
    </source>
</evidence>
<dbReference type="Gene3D" id="3.30.160.60">
    <property type="entry name" value="Classic Zinc Finger"/>
    <property type="match status" value="1"/>
</dbReference>
<dbReference type="PROSITE" id="PS50119">
    <property type="entry name" value="ZF_BBOX"/>
    <property type="match status" value="1"/>
</dbReference>
<dbReference type="PANTHER" id="PTHR25465">
    <property type="entry name" value="B-BOX DOMAIN CONTAINING"/>
    <property type="match status" value="1"/>
</dbReference>
<dbReference type="InterPro" id="IPR051051">
    <property type="entry name" value="E3_ubiq-ligase_TRIM/RNF"/>
</dbReference>
<dbReference type="InterPro" id="IPR043136">
    <property type="entry name" value="B30.2/SPRY_sf"/>
</dbReference>
<protein>
    <submittedName>
        <fullName evidence="11">Uncharacterized protein</fullName>
    </submittedName>
</protein>
<dbReference type="Gene3D" id="3.30.40.10">
    <property type="entry name" value="Zinc/RING finger domain, C3HC4 (zinc finger)"/>
    <property type="match status" value="1"/>
</dbReference>
<reference evidence="11" key="3">
    <citation type="submission" date="2025-09" db="UniProtKB">
        <authorList>
            <consortium name="Ensembl"/>
        </authorList>
    </citation>
    <scope>IDENTIFICATION</scope>
</reference>
<dbReference type="SUPFAM" id="SSF49899">
    <property type="entry name" value="Concanavalin A-like lectins/glucanases"/>
    <property type="match status" value="1"/>
</dbReference>
<evidence type="ECO:0000256" key="3">
    <source>
        <dbReference type="ARBA" id="ARBA00022771"/>
    </source>
</evidence>
<feature type="coiled-coil region" evidence="7">
    <location>
        <begin position="246"/>
        <end position="292"/>
    </location>
</feature>
<dbReference type="Ensembl" id="ENSAPET00000033178.1">
    <property type="protein sequence ID" value="ENSAPEP00000032319.1"/>
    <property type="gene ID" value="ENSAPEG00000022960.1"/>
</dbReference>
<evidence type="ECO:0000259" key="8">
    <source>
        <dbReference type="PROSITE" id="PS50089"/>
    </source>
</evidence>
<dbReference type="FunFam" id="2.60.120.920:FF:000004">
    <property type="entry name" value="Butyrophilin subfamily 1 member A1"/>
    <property type="match status" value="1"/>
</dbReference>
<reference evidence="11 12" key="1">
    <citation type="submission" date="2018-03" db="EMBL/GenBank/DDBJ databases">
        <title>Finding Nemo's genes: A chromosome-scale reference assembly of the genome of the orange clownfish Amphiprion percula.</title>
        <authorList>
            <person name="Lehmann R."/>
        </authorList>
    </citation>
    <scope>NUCLEOTIDE SEQUENCE</scope>
</reference>
<dbReference type="SUPFAM" id="SSF57850">
    <property type="entry name" value="RING/U-box"/>
    <property type="match status" value="1"/>
</dbReference>
<dbReference type="InterPro" id="IPR000315">
    <property type="entry name" value="Znf_B-box"/>
</dbReference>
<dbReference type="InterPro" id="IPR001841">
    <property type="entry name" value="Znf_RING"/>
</dbReference>
<evidence type="ECO:0000256" key="5">
    <source>
        <dbReference type="ARBA" id="ARBA00022859"/>
    </source>
</evidence>
<dbReference type="GeneTree" id="ENSGT01040000240400"/>
<evidence type="ECO:0000256" key="4">
    <source>
        <dbReference type="ARBA" id="ARBA00022833"/>
    </source>
</evidence>
<sequence>MSAASCLLTEEQLLCGICLDVFSNPVTLPCGHNFCKNCIMQHWDTNIQCECPTCKEPFYRRLDLRVNTFISEMAAQFRKLAGRQNPNQQVAKPGEVPCDICTENKMKALRSCLVCLASYCEVHLKPHLTASRLKRHQLTDPVENLEGRMCTIHDKPLELFCKTDQTCVCMLCPVLDHKSHEVIPLKEQFERKKSELGRKETEIHRMIQERRLKIQELKRLAKLSKEAAEREMADGAQVFTTLIQSLERAQAEVIGMIDEKQKATDNLARSYIQELEEEISELMRRRGEAEQLSRSKDHLHFLQSFSSLDASRFTKDWSEVHVDMPSYEGTVKAAVDQLEEAIGKEMPKLLREAKLNRVQQFAVDVTLDPDTAHAALILSDDGKQVHHGVVKKNLPDNGGRFNPSCCVLGKQSFSSGRFYFEAEVKGKTRWTLGVVKASIKRKGVVPLCPENGHWTIWLKNSDEYSALVGSPLHLSVNPKPQKVGVFVDYEEGLVSFYDVDAAELLYSFTGCSFTDKLFPFFSPGLNNDGINSAPIIISPVNR</sequence>
<organism evidence="11 12">
    <name type="scientific">Amphiprion percula</name>
    <name type="common">Orange clownfish</name>
    <name type="synonym">Lutjanus percula</name>
    <dbReference type="NCBI Taxonomy" id="161767"/>
    <lineage>
        <taxon>Eukaryota</taxon>
        <taxon>Metazoa</taxon>
        <taxon>Chordata</taxon>
        <taxon>Craniata</taxon>
        <taxon>Vertebrata</taxon>
        <taxon>Euteleostomi</taxon>
        <taxon>Actinopterygii</taxon>
        <taxon>Neopterygii</taxon>
        <taxon>Teleostei</taxon>
        <taxon>Neoteleostei</taxon>
        <taxon>Acanthomorphata</taxon>
        <taxon>Ovalentaria</taxon>
        <taxon>Pomacentridae</taxon>
        <taxon>Amphiprion</taxon>
    </lineage>
</organism>
<evidence type="ECO:0000256" key="7">
    <source>
        <dbReference type="SAM" id="Coils"/>
    </source>
</evidence>
<dbReference type="CDD" id="cd19769">
    <property type="entry name" value="Bbox2_TRIM16-like"/>
    <property type="match status" value="1"/>
</dbReference>
<accession>A0A3P8U4Q6</accession>
<dbReference type="OMA" id="TNIQCEC"/>
<dbReference type="InterPro" id="IPR013083">
    <property type="entry name" value="Znf_RING/FYVE/PHD"/>
</dbReference>
<evidence type="ECO:0000256" key="2">
    <source>
        <dbReference type="ARBA" id="ARBA00022723"/>
    </source>
</evidence>
<reference evidence="11" key="2">
    <citation type="submission" date="2025-08" db="UniProtKB">
        <authorList>
            <consortium name="Ensembl"/>
        </authorList>
    </citation>
    <scope>IDENTIFICATION</scope>
</reference>
<dbReference type="GO" id="GO:0045087">
    <property type="term" value="P:innate immune response"/>
    <property type="evidence" value="ECO:0007669"/>
    <property type="project" value="UniProtKB-KW"/>
</dbReference>
<dbReference type="InterPro" id="IPR003879">
    <property type="entry name" value="Butyrophylin_SPRY"/>
</dbReference>
<dbReference type="Pfam" id="PF25600">
    <property type="entry name" value="TRIM_CC"/>
    <property type="match status" value="1"/>
</dbReference>
<evidence type="ECO:0000256" key="1">
    <source>
        <dbReference type="ARBA" id="ARBA00022588"/>
    </source>
</evidence>
<dbReference type="Pfam" id="PF00622">
    <property type="entry name" value="SPRY"/>
    <property type="match status" value="1"/>
</dbReference>
<dbReference type="PROSITE" id="PS50188">
    <property type="entry name" value="B302_SPRY"/>
    <property type="match status" value="1"/>
</dbReference>
<dbReference type="InterPro" id="IPR017907">
    <property type="entry name" value="Znf_RING_CS"/>
</dbReference>
<dbReference type="Pfam" id="PF13445">
    <property type="entry name" value="zf-RING_UBOX"/>
    <property type="match status" value="1"/>
</dbReference>
<dbReference type="SMART" id="SM00336">
    <property type="entry name" value="BBOX"/>
    <property type="match status" value="1"/>
</dbReference>
<name>A0A3P8U4Q6_AMPPE</name>
<dbReference type="InterPro" id="IPR013320">
    <property type="entry name" value="ConA-like_dom_sf"/>
</dbReference>
<dbReference type="CDD" id="cd19802">
    <property type="entry name" value="Bbox1_TRIM8-like"/>
    <property type="match status" value="1"/>
</dbReference>
<dbReference type="PRINTS" id="PR01407">
    <property type="entry name" value="BUTYPHLNCDUF"/>
</dbReference>
<dbReference type="InterPro" id="IPR058030">
    <property type="entry name" value="TRIM8/14/16/25/29/45/65_CC"/>
</dbReference>
<keyword evidence="5" id="KW-0391">Immunity</keyword>
<keyword evidence="1" id="KW-0399">Innate immunity</keyword>
<evidence type="ECO:0000313" key="11">
    <source>
        <dbReference type="Ensembl" id="ENSAPEP00000032319.1"/>
    </source>
</evidence>
<dbReference type="CDD" id="cd13733">
    <property type="entry name" value="SPRY_PRY_C-I_1"/>
    <property type="match status" value="1"/>
</dbReference>
<dbReference type="AlphaFoldDB" id="A0A3P8U4Q6"/>
<proteinExistence type="predicted"/>
<dbReference type="Pfam" id="PF13765">
    <property type="entry name" value="PRY"/>
    <property type="match status" value="1"/>
</dbReference>
<dbReference type="PROSITE" id="PS00518">
    <property type="entry name" value="ZF_RING_1"/>
    <property type="match status" value="1"/>
</dbReference>
<dbReference type="PANTHER" id="PTHR25465:SF32">
    <property type="entry name" value="BLOODTHIRSTY-RELATED GENE FAMILY, MEMBER 16 ISOFORM X1-RELATED"/>
    <property type="match status" value="1"/>
</dbReference>
<feature type="domain" description="B30.2/SPRY" evidence="10">
    <location>
        <begin position="345"/>
        <end position="542"/>
    </location>
</feature>
<evidence type="ECO:0000256" key="6">
    <source>
        <dbReference type="PROSITE-ProRule" id="PRU00024"/>
    </source>
</evidence>
<feature type="domain" description="B box-type" evidence="9">
    <location>
        <begin position="145"/>
        <end position="185"/>
    </location>
</feature>
<dbReference type="SMART" id="SM00589">
    <property type="entry name" value="PRY"/>
    <property type="match status" value="1"/>
</dbReference>
<dbReference type="GO" id="GO:0008270">
    <property type="term" value="F:zinc ion binding"/>
    <property type="evidence" value="ECO:0007669"/>
    <property type="project" value="UniProtKB-KW"/>
</dbReference>
<dbReference type="InterPro" id="IPR006574">
    <property type="entry name" value="PRY"/>
</dbReference>
<dbReference type="SMART" id="SM00449">
    <property type="entry name" value="SPRY"/>
    <property type="match status" value="1"/>
</dbReference>
<keyword evidence="2" id="KW-0479">Metal-binding</keyword>
<keyword evidence="4" id="KW-0862">Zinc</keyword>